<organism evidence="5 6">
    <name type="scientific">Sinorhizobium americanum</name>
    <dbReference type="NCBI Taxonomy" id="194963"/>
    <lineage>
        <taxon>Bacteria</taxon>
        <taxon>Pseudomonadati</taxon>
        <taxon>Pseudomonadota</taxon>
        <taxon>Alphaproteobacteria</taxon>
        <taxon>Hyphomicrobiales</taxon>
        <taxon>Rhizobiaceae</taxon>
        <taxon>Sinorhizobium/Ensifer group</taxon>
        <taxon>Sinorhizobium</taxon>
    </lineage>
</organism>
<evidence type="ECO:0000256" key="4">
    <source>
        <dbReference type="ARBA" id="ARBA00023136"/>
    </source>
</evidence>
<dbReference type="PANTHER" id="PTHR23514:SF13">
    <property type="entry name" value="INNER MEMBRANE PROTEIN YBJJ"/>
    <property type="match status" value="1"/>
</dbReference>
<proteinExistence type="predicted"/>
<dbReference type="InterPro" id="IPR051788">
    <property type="entry name" value="MFS_Transporter"/>
</dbReference>
<evidence type="ECO:0000313" key="6">
    <source>
        <dbReference type="Proteomes" id="UP000182306"/>
    </source>
</evidence>
<dbReference type="InterPro" id="IPR020846">
    <property type="entry name" value="MFS_dom"/>
</dbReference>
<dbReference type="SUPFAM" id="SSF103473">
    <property type="entry name" value="MFS general substrate transporter"/>
    <property type="match status" value="1"/>
</dbReference>
<dbReference type="PROSITE" id="PS50850">
    <property type="entry name" value="MFS"/>
    <property type="match status" value="1"/>
</dbReference>
<name>A0A1L3LYK0_9HYPH</name>
<keyword evidence="4" id="KW-0472">Membrane</keyword>
<keyword evidence="2" id="KW-0812">Transmembrane</keyword>
<dbReference type="PANTHER" id="PTHR23514">
    <property type="entry name" value="BYPASS OF STOP CODON PROTEIN 6"/>
    <property type="match status" value="1"/>
</dbReference>
<dbReference type="OrthoDB" id="9810941at2"/>
<dbReference type="EMBL" id="CP013110">
    <property type="protein sequence ID" value="APG95180.1"/>
    <property type="molecule type" value="Genomic_DNA"/>
</dbReference>
<dbReference type="GO" id="GO:0022857">
    <property type="term" value="F:transmembrane transporter activity"/>
    <property type="evidence" value="ECO:0007669"/>
    <property type="project" value="InterPro"/>
</dbReference>
<reference evidence="5 6" key="1">
    <citation type="submission" date="2015-10" db="EMBL/GenBank/DDBJ databases">
        <title>Genomic differences between typical nodule nitrogen-fixing rhizobial strains and those coming from bean seeds.</title>
        <authorList>
            <person name="Peralta H."/>
            <person name="Aguilar-Vera A."/>
            <person name="Diaz R."/>
            <person name="Mora Y."/>
            <person name="Martinez-Batallar G."/>
            <person name="Salazar E."/>
            <person name="Vargas-Lagunas C."/>
            <person name="Encarnacion S."/>
            <person name="Girard L."/>
            <person name="Mora J."/>
        </authorList>
    </citation>
    <scope>NUCLEOTIDE SEQUENCE [LARGE SCALE GENOMIC DNA]</scope>
    <source>
        <strain evidence="5 6">CFNEI 73</strain>
        <plasmid evidence="5 6">C</plasmid>
    </source>
</reference>
<dbReference type="AlphaFoldDB" id="A0A1L3LYK0"/>
<dbReference type="Pfam" id="PF07690">
    <property type="entry name" value="MFS_1"/>
    <property type="match status" value="1"/>
</dbReference>
<accession>A0A1L3LYK0</accession>
<sequence length="410" mass="42552">MNRLPFSVKTLRSSKRVRCSLFFLAGGVGIGAWASSLPLLAAKLGLDKGQLGTLLLCFALGAIVLMVNVGRISDRFSGSYVLSLGGSLVFSLAILMIPFVDGLVMVGALVLLAGAAFGTLDVSMNIEASDIERATERHLMSSFHALFSIGNIVGASLVGFLASYGGGLRECLGGAGILVLLSALSTRFVARNDAKQQARTTDPVATDSQATLNRSQTMLVLLFGVIAFLAFLAEGGIMDWSAVYMVDTLGSSESVGAYAFAIFAAAMAIGRLLGDGVTKRIGHVNVLRFGGLICALSLSTMLIGNSVEISMAVLALSGFGVANMIPAVFASAGRIGSHAAGRAMSIVTTMGYSGLLLGPALLGFVAQVSSLTVSLGLVTLAFALISLGTLYLKRRLSQFHKQTQTSESFA</sequence>
<gene>
    <name evidence="5" type="ORF">SAMCFNEI73_pC1476</name>
</gene>
<geneLocation type="plasmid" evidence="5 6">
    <name>C</name>
</geneLocation>
<comment type="subcellular location">
    <subcellularLocation>
        <location evidence="1">Membrane</location>
        <topology evidence="1">Multi-pass membrane protein</topology>
    </subcellularLocation>
</comment>
<dbReference type="KEGG" id="same:SAMCFNEI73_pC1476"/>
<dbReference type="GO" id="GO:0016020">
    <property type="term" value="C:membrane"/>
    <property type="evidence" value="ECO:0007669"/>
    <property type="project" value="UniProtKB-SubCell"/>
</dbReference>
<keyword evidence="5" id="KW-0614">Plasmid</keyword>
<evidence type="ECO:0000256" key="3">
    <source>
        <dbReference type="ARBA" id="ARBA00022989"/>
    </source>
</evidence>
<keyword evidence="6" id="KW-1185">Reference proteome</keyword>
<evidence type="ECO:0000313" key="5">
    <source>
        <dbReference type="EMBL" id="APG95180.1"/>
    </source>
</evidence>
<dbReference type="InterPro" id="IPR011701">
    <property type="entry name" value="MFS"/>
</dbReference>
<keyword evidence="3" id="KW-1133">Transmembrane helix</keyword>
<protein>
    <submittedName>
        <fullName evidence="5">Major facilitator superfamily MFS-1</fullName>
    </submittedName>
</protein>
<evidence type="ECO:0000256" key="2">
    <source>
        <dbReference type="ARBA" id="ARBA00022692"/>
    </source>
</evidence>
<evidence type="ECO:0000256" key="1">
    <source>
        <dbReference type="ARBA" id="ARBA00004141"/>
    </source>
</evidence>
<dbReference type="CDD" id="cd17393">
    <property type="entry name" value="MFS_MosC_like"/>
    <property type="match status" value="1"/>
</dbReference>
<dbReference type="Gene3D" id="1.20.1250.20">
    <property type="entry name" value="MFS general substrate transporter like domains"/>
    <property type="match status" value="2"/>
</dbReference>
<dbReference type="Proteomes" id="UP000182306">
    <property type="component" value="Plasmid C"/>
</dbReference>
<dbReference type="InterPro" id="IPR036259">
    <property type="entry name" value="MFS_trans_sf"/>
</dbReference>
<dbReference type="RefSeq" id="WP_064254121.1">
    <property type="nucleotide sequence ID" value="NZ_CP013110.1"/>
</dbReference>